<organism evidence="2 3">
    <name type="scientific">Gymnopilus dilepis</name>
    <dbReference type="NCBI Taxonomy" id="231916"/>
    <lineage>
        <taxon>Eukaryota</taxon>
        <taxon>Fungi</taxon>
        <taxon>Dikarya</taxon>
        <taxon>Basidiomycota</taxon>
        <taxon>Agaricomycotina</taxon>
        <taxon>Agaricomycetes</taxon>
        <taxon>Agaricomycetidae</taxon>
        <taxon>Agaricales</taxon>
        <taxon>Agaricineae</taxon>
        <taxon>Hymenogastraceae</taxon>
        <taxon>Gymnopilus</taxon>
    </lineage>
</organism>
<dbReference type="EMBL" id="NHYE01000764">
    <property type="protein sequence ID" value="PPR03224.1"/>
    <property type="molecule type" value="Genomic_DNA"/>
</dbReference>
<feature type="compositionally biased region" description="Pro residues" evidence="1">
    <location>
        <begin position="483"/>
        <end position="492"/>
    </location>
</feature>
<protein>
    <submittedName>
        <fullName evidence="2">Uncharacterized protein</fullName>
    </submittedName>
</protein>
<sequence>MSLDQNLFTLHFTPHKDNASVIDLVDPAGTIHYRKQRVSSPEYKIEVYDPMSESLLATATSPVPTSKVKTLELYNPTSVVELKYSGTLSFRWSFKWENHDFEWKREECFMIRKPDPPVIVAVTREPSGRLKTQSVQILDYNLNRFDIDDRKGLEIVILTALLTFQDANEAYHSPEPSSSPSSNPLSRTASQVKSNANNDVAPPKPPPRPAPKTGVDRIAELQAIKGEYNEITISDEGSVEEYGEYCNRLLQDDAMLFVTVKCSEAQHVPKVLQVVEETKRIRHKAGLSEEEELHQYVLYDTQEHRKGPRRINLDDDAKNKYTPPQNLTVHLSKIPMPELQPQGHPKEKSSKESKKKEEKKAGSANSDQPAWPAPSPSPVNQSTRPMTQGAKPTTKLQKPGQSSSPRPHLHALQVHPGQPTPSPAQLNNPGIYAAPPPSRPSRPTSSQGPFKFPEPQVPGGRSSSPNFYAGQTSSFPPSNWSGPMPPPPPPPQQSNSTNDNTGLPPSSPRTQKTSNVVHGLMDKFLTRR</sequence>
<feature type="compositionally biased region" description="Polar residues" evidence="1">
    <location>
        <begin position="497"/>
        <end position="516"/>
    </location>
</feature>
<keyword evidence="3" id="KW-1185">Reference proteome</keyword>
<feature type="compositionally biased region" description="Basic and acidic residues" evidence="1">
    <location>
        <begin position="344"/>
        <end position="361"/>
    </location>
</feature>
<comment type="caution">
    <text evidence="2">The sequence shown here is derived from an EMBL/GenBank/DDBJ whole genome shotgun (WGS) entry which is preliminary data.</text>
</comment>
<proteinExistence type="predicted"/>
<feature type="region of interest" description="Disordered" evidence="1">
    <location>
        <begin position="170"/>
        <end position="213"/>
    </location>
</feature>
<dbReference type="STRING" id="231916.A0A409YKV8"/>
<feature type="compositionally biased region" description="Polar residues" evidence="1">
    <location>
        <begin position="378"/>
        <end position="405"/>
    </location>
</feature>
<dbReference type="Proteomes" id="UP000284706">
    <property type="component" value="Unassembled WGS sequence"/>
</dbReference>
<evidence type="ECO:0000256" key="1">
    <source>
        <dbReference type="SAM" id="MobiDB-lite"/>
    </source>
</evidence>
<feature type="compositionally biased region" description="Low complexity" evidence="1">
    <location>
        <begin position="173"/>
        <end position="186"/>
    </location>
</feature>
<evidence type="ECO:0000313" key="3">
    <source>
        <dbReference type="Proteomes" id="UP000284706"/>
    </source>
</evidence>
<feature type="region of interest" description="Disordered" evidence="1">
    <location>
        <begin position="331"/>
        <end position="528"/>
    </location>
</feature>
<dbReference type="OrthoDB" id="3357341at2759"/>
<evidence type="ECO:0000313" key="2">
    <source>
        <dbReference type="EMBL" id="PPR03224.1"/>
    </source>
</evidence>
<feature type="compositionally biased region" description="Polar residues" evidence="1">
    <location>
        <begin position="187"/>
        <end position="198"/>
    </location>
</feature>
<dbReference type="InParanoid" id="A0A409YKV8"/>
<accession>A0A409YKV8</accession>
<gene>
    <name evidence="2" type="ORF">CVT26_008072</name>
</gene>
<feature type="compositionally biased region" description="Polar residues" evidence="1">
    <location>
        <begin position="461"/>
        <end position="475"/>
    </location>
</feature>
<dbReference type="AlphaFoldDB" id="A0A409YKV8"/>
<name>A0A409YKV8_9AGAR</name>
<reference evidence="2 3" key="1">
    <citation type="journal article" date="2018" name="Evol. Lett.">
        <title>Horizontal gene cluster transfer increased hallucinogenic mushroom diversity.</title>
        <authorList>
            <person name="Reynolds H.T."/>
            <person name="Vijayakumar V."/>
            <person name="Gluck-Thaler E."/>
            <person name="Korotkin H.B."/>
            <person name="Matheny P.B."/>
            <person name="Slot J.C."/>
        </authorList>
    </citation>
    <scope>NUCLEOTIDE SEQUENCE [LARGE SCALE GENOMIC DNA]</scope>
    <source>
        <strain evidence="2 3">SRW20</strain>
    </source>
</reference>